<reference evidence="1 2" key="1">
    <citation type="journal article" date="2020" name="Nature">
        <title>Bacterial chemolithoautotrophy via manganese oxidation.</title>
        <authorList>
            <person name="Yu H."/>
            <person name="Leadbetter J.R."/>
        </authorList>
    </citation>
    <scope>NUCLEOTIDE SEQUENCE [LARGE SCALE GENOMIC DNA]</scope>
    <source>
        <strain evidence="1 2">RBP-1</strain>
    </source>
</reference>
<keyword evidence="2" id="KW-1185">Reference proteome</keyword>
<dbReference type="Proteomes" id="UP000521868">
    <property type="component" value="Unassembled WGS sequence"/>
</dbReference>
<dbReference type="EMBL" id="VTOX01000004">
    <property type="protein sequence ID" value="NKE66641.1"/>
    <property type="molecule type" value="Genomic_DNA"/>
</dbReference>
<comment type="caution">
    <text evidence="1">The sequence shown here is derived from an EMBL/GenBank/DDBJ whole genome shotgun (WGS) entry which is preliminary data.</text>
</comment>
<dbReference type="AlphaFoldDB" id="A0A7X6I6P1"/>
<evidence type="ECO:0000313" key="1">
    <source>
        <dbReference type="EMBL" id="NKE66641.1"/>
    </source>
</evidence>
<gene>
    <name evidence="1" type="ORF">RAMLITH_12475</name>
</gene>
<dbReference type="RefSeq" id="WP_168107773.1">
    <property type="nucleotide sequence ID" value="NZ_VTOX01000004.1"/>
</dbReference>
<name>A0A7X6I6P1_9BURK</name>
<evidence type="ECO:0000313" key="2">
    <source>
        <dbReference type="Proteomes" id="UP000521868"/>
    </source>
</evidence>
<sequence length="97" mass="10912">MGGWFSAAESERFGKELAAFVLDELSASAAKKESKFSAKAEKALIRADLRVRQFTARERMNFYKKGKLANAFLWALKDGGCPPDYAGQLTEWLTFRL</sequence>
<organism evidence="1 2">
    <name type="scientific">Ramlibacter lithotrophicus</name>
    <dbReference type="NCBI Taxonomy" id="2606681"/>
    <lineage>
        <taxon>Bacteria</taxon>
        <taxon>Pseudomonadati</taxon>
        <taxon>Pseudomonadota</taxon>
        <taxon>Betaproteobacteria</taxon>
        <taxon>Burkholderiales</taxon>
        <taxon>Comamonadaceae</taxon>
        <taxon>Ramlibacter</taxon>
    </lineage>
</organism>
<accession>A0A7X6I6P1</accession>
<proteinExistence type="predicted"/>
<protein>
    <submittedName>
        <fullName evidence="1">Uncharacterized protein</fullName>
    </submittedName>
</protein>